<accession>A0ABX3NTL5</accession>
<dbReference type="PANTHER" id="PTHR43179:SF11">
    <property type="entry name" value="GLYCOSYL TRANSFERASE"/>
    <property type="match status" value="1"/>
</dbReference>
<dbReference type="InterPro" id="IPR029044">
    <property type="entry name" value="Nucleotide-diphossugar_trans"/>
</dbReference>
<dbReference type="EMBL" id="LWBO01000018">
    <property type="protein sequence ID" value="OQP45957.1"/>
    <property type="molecule type" value="Genomic_DNA"/>
</dbReference>
<gene>
    <name evidence="2" type="ORF">A4D02_32720</name>
</gene>
<dbReference type="Proteomes" id="UP000192277">
    <property type="component" value="Unassembled WGS sequence"/>
</dbReference>
<proteinExistence type="predicted"/>
<name>A0ABX3NTL5_9BACT</name>
<dbReference type="Pfam" id="PF00535">
    <property type="entry name" value="Glycos_transf_2"/>
    <property type="match status" value="1"/>
</dbReference>
<feature type="domain" description="Glycosyltransferase 2-like" evidence="1">
    <location>
        <begin position="8"/>
        <end position="138"/>
    </location>
</feature>
<dbReference type="SUPFAM" id="SSF53448">
    <property type="entry name" value="Nucleotide-diphospho-sugar transferases"/>
    <property type="match status" value="1"/>
</dbReference>
<reference evidence="2 3" key="1">
    <citation type="submission" date="2016-04" db="EMBL/GenBank/DDBJ databases">
        <authorList>
            <person name="Chen L."/>
            <person name="Zhuang W."/>
            <person name="Wang G."/>
        </authorList>
    </citation>
    <scope>NUCLEOTIDE SEQUENCE [LARGE SCALE GENOMIC DNA]</scope>
    <source>
        <strain evidence="3">GR20</strain>
    </source>
</reference>
<dbReference type="PANTHER" id="PTHR43179">
    <property type="entry name" value="RHAMNOSYLTRANSFERASE WBBL"/>
    <property type="match status" value="1"/>
</dbReference>
<keyword evidence="3" id="KW-1185">Reference proteome</keyword>
<comment type="caution">
    <text evidence="2">The sequence shown here is derived from an EMBL/GenBank/DDBJ whole genome shotgun (WGS) entry which is preliminary data.</text>
</comment>
<dbReference type="InterPro" id="IPR001173">
    <property type="entry name" value="Glyco_trans_2-like"/>
</dbReference>
<dbReference type="CDD" id="cd04186">
    <property type="entry name" value="GT_2_like_c"/>
    <property type="match status" value="1"/>
</dbReference>
<evidence type="ECO:0000313" key="2">
    <source>
        <dbReference type="EMBL" id="OQP45957.1"/>
    </source>
</evidence>
<dbReference type="Gene3D" id="3.90.550.10">
    <property type="entry name" value="Spore Coat Polysaccharide Biosynthesis Protein SpsA, Chain A"/>
    <property type="match status" value="1"/>
</dbReference>
<sequence length="343" mass="39279">MQMPQVAIVLLNYNGKNYLEQNLGFVQQCSYPNKAIYIIDNGSTDDSLAFVKANYPAVHIICNKENLGYAAGYNAGLAHIMADYFVLLNTDVEVTPHFLQPVIELMEADAGIGICQPKILSGTNRNRFEYAGGAGGFIDALGFTFTRGRLFDYQEPDNGQYDQNEHIFWASGACLIIKAFVFTALQGFYGYFFMYSEEVDLCWRAQTLGFKVYACPKSVVYHRETTRLTDQPADRMYYIFRNNYVMLHRNLPWLSAITVLPARFALNKIAFFHLLFIGRFAHAGSIIKATFHYWKWALFTQKERTPKKALRKCQGVYKGSIVYQYYLLKKKKFSDLVPDVTKP</sequence>
<evidence type="ECO:0000259" key="1">
    <source>
        <dbReference type="Pfam" id="PF00535"/>
    </source>
</evidence>
<evidence type="ECO:0000313" key="3">
    <source>
        <dbReference type="Proteomes" id="UP000192277"/>
    </source>
</evidence>
<protein>
    <recommendedName>
        <fullName evidence="1">Glycosyltransferase 2-like domain-containing protein</fullName>
    </recommendedName>
</protein>
<organism evidence="2 3">
    <name type="scientific">Niastella koreensis</name>
    <dbReference type="NCBI Taxonomy" id="354356"/>
    <lineage>
        <taxon>Bacteria</taxon>
        <taxon>Pseudomonadati</taxon>
        <taxon>Bacteroidota</taxon>
        <taxon>Chitinophagia</taxon>
        <taxon>Chitinophagales</taxon>
        <taxon>Chitinophagaceae</taxon>
        <taxon>Niastella</taxon>
    </lineage>
</organism>